<evidence type="ECO:0000256" key="8">
    <source>
        <dbReference type="ARBA" id="ARBA00022605"/>
    </source>
</evidence>
<feature type="region of interest" description="Disordered" evidence="14">
    <location>
        <begin position="17"/>
        <end position="41"/>
    </location>
</feature>
<keyword evidence="12" id="KW-0067">ATP-binding</keyword>
<dbReference type="FunFam" id="3.40.190.10:FF:000123">
    <property type="entry name" value="HIS1p ATP phosphoribosyltransferase"/>
    <property type="match status" value="1"/>
</dbReference>
<comment type="pathway">
    <text evidence="3">Amino-acid biosynthesis; L-histidine biosynthesis; L-histidine from 5-phospho-alpha-D-ribose 1-diphosphate: step 1/9.</text>
</comment>
<keyword evidence="13" id="KW-0368">Histidine biosynthesis</keyword>
<evidence type="ECO:0000259" key="15">
    <source>
        <dbReference type="Pfam" id="PF01634"/>
    </source>
</evidence>
<keyword evidence="9" id="KW-0328">Glycosyltransferase</keyword>
<gene>
    <name evidence="17" type="ORF">GTHE00462_LOCUS37097</name>
</gene>
<dbReference type="NCBIfam" id="TIGR03455">
    <property type="entry name" value="HisG_C-term"/>
    <property type="match status" value="1"/>
</dbReference>
<keyword evidence="7" id="KW-0963">Cytoplasm</keyword>
<dbReference type="PROSITE" id="PS01316">
    <property type="entry name" value="ATP_P_PHORIBOSYLTR"/>
    <property type="match status" value="1"/>
</dbReference>
<dbReference type="GO" id="GO:0000105">
    <property type="term" value="P:L-histidine biosynthetic process"/>
    <property type="evidence" value="ECO:0007669"/>
    <property type="project" value="UniProtKB-UniPathway"/>
</dbReference>
<keyword evidence="10" id="KW-0808">Transferase</keyword>
<protein>
    <recommendedName>
        <fullName evidence="6">ATP phosphoribosyltransferase</fullName>
        <ecNumber evidence="5">2.4.2.17</ecNumber>
    </recommendedName>
</protein>
<name>A0A7S4PJW7_GUITH</name>
<evidence type="ECO:0000256" key="2">
    <source>
        <dbReference type="ARBA" id="ARBA00004496"/>
    </source>
</evidence>
<evidence type="ECO:0000256" key="9">
    <source>
        <dbReference type="ARBA" id="ARBA00022676"/>
    </source>
</evidence>
<evidence type="ECO:0000256" key="3">
    <source>
        <dbReference type="ARBA" id="ARBA00004667"/>
    </source>
</evidence>
<feature type="domain" description="Histidine biosynthesis HisG C-terminal" evidence="16">
    <location>
        <begin position="251"/>
        <end position="323"/>
    </location>
</feature>
<dbReference type="InterPro" id="IPR020621">
    <property type="entry name" value="ATP-PRT_HisG_long"/>
</dbReference>
<evidence type="ECO:0000256" key="12">
    <source>
        <dbReference type="ARBA" id="ARBA00022840"/>
    </source>
</evidence>
<dbReference type="PANTHER" id="PTHR21403:SF8">
    <property type="entry name" value="ATP PHOSPHORIBOSYLTRANSFERASE"/>
    <property type="match status" value="1"/>
</dbReference>
<dbReference type="HAMAP" id="MF_00079">
    <property type="entry name" value="HisG_Long"/>
    <property type="match status" value="1"/>
</dbReference>
<dbReference type="AlphaFoldDB" id="A0A7S4PJW7"/>
<dbReference type="GO" id="GO:0000287">
    <property type="term" value="F:magnesium ion binding"/>
    <property type="evidence" value="ECO:0007669"/>
    <property type="project" value="InterPro"/>
</dbReference>
<proteinExistence type="inferred from homology"/>
<evidence type="ECO:0000256" key="6">
    <source>
        <dbReference type="ARBA" id="ARBA00020998"/>
    </source>
</evidence>
<keyword evidence="11" id="KW-0547">Nucleotide-binding</keyword>
<dbReference type="EC" id="2.4.2.17" evidence="5"/>
<dbReference type="GO" id="GO:0005737">
    <property type="term" value="C:cytoplasm"/>
    <property type="evidence" value="ECO:0007669"/>
    <property type="project" value="UniProtKB-SubCell"/>
</dbReference>
<evidence type="ECO:0000256" key="14">
    <source>
        <dbReference type="SAM" id="MobiDB-lite"/>
    </source>
</evidence>
<keyword evidence="8" id="KW-0028">Amino-acid biosynthesis</keyword>
<dbReference type="InterPro" id="IPR001348">
    <property type="entry name" value="ATP_PRibTrfase_HisG"/>
</dbReference>
<dbReference type="InterPro" id="IPR015867">
    <property type="entry name" value="N-reg_PII/ATP_PRibTrfase_C"/>
</dbReference>
<comment type="subcellular location">
    <subcellularLocation>
        <location evidence="2">Cytoplasm</location>
    </subcellularLocation>
</comment>
<dbReference type="Pfam" id="PF01634">
    <property type="entry name" value="HisG"/>
    <property type="match status" value="1"/>
</dbReference>
<evidence type="ECO:0000256" key="1">
    <source>
        <dbReference type="ARBA" id="ARBA00000915"/>
    </source>
</evidence>
<dbReference type="FunFam" id="3.30.70.120:FF:000003">
    <property type="entry name" value="ATP phosphoribosyltransferase"/>
    <property type="match status" value="1"/>
</dbReference>
<evidence type="ECO:0000256" key="11">
    <source>
        <dbReference type="ARBA" id="ARBA00022741"/>
    </source>
</evidence>
<evidence type="ECO:0000256" key="5">
    <source>
        <dbReference type="ARBA" id="ARBA00011946"/>
    </source>
</evidence>
<dbReference type="Gene3D" id="3.30.70.120">
    <property type="match status" value="1"/>
</dbReference>
<dbReference type="EMBL" id="HBKN01047541">
    <property type="protein sequence ID" value="CAE2337533.1"/>
    <property type="molecule type" value="Transcribed_RNA"/>
</dbReference>
<dbReference type="InterPro" id="IPR011322">
    <property type="entry name" value="N-reg_PII-like_a/b"/>
</dbReference>
<dbReference type="SUPFAM" id="SSF54913">
    <property type="entry name" value="GlnB-like"/>
    <property type="match status" value="1"/>
</dbReference>
<dbReference type="InterPro" id="IPR013820">
    <property type="entry name" value="ATP_PRibTrfase_cat"/>
</dbReference>
<sequence>MSRFSGGIELGGWSRSAMAERRDRARSTNTMSSIPPENLLMGVPKKGRLHEQCMKLLVQGAGLEHKRPERLDIAHCTDLPVTLVFLPAHDIATYVAEGNVDMGITGMDVIEETEPQNKDLSIVAKLGFGQCKLAVQAPAAEGLKDASVLAGKRVVTSFPAIAEKYFSKYENDSTGKTKIKFVSGSVEAACGLGLADAVVDLVETGTTMRAAGLEIVETIMETEAVLIKNVNTPYPALVETIKKRIEGYQTATKYQMIQYNVQRENLEKALAITPGKRSPTVSALEESGWCAVSALVHKKDAAKIMDELERVGADSILIFSISNSRM</sequence>
<organism evidence="17">
    <name type="scientific">Guillardia theta</name>
    <name type="common">Cryptophyte</name>
    <name type="synonym">Cryptomonas phi</name>
    <dbReference type="NCBI Taxonomy" id="55529"/>
    <lineage>
        <taxon>Eukaryota</taxon>
        <taxon>Cryptophyceae</taxon>
        <taxon>Pyrenomonadales</taxon>
        <taxon>Geminigeraceae</taxon>
        <taxon>Guillardia</taxon>
    </lineage>
</organism>
<comment type="similarity">
    <text evidence="4">Belongs to the ATP phosphoribosyltransferase family.</text>
</comment>
<dbReference type="NCBIfam" id="TIGR00070">
    <property type="entry name" value="hisG"/>
    <property type="match status" value="1"/>
</dbReference>
<accession>A0A7S4PJW7</accession>
<dbReference type="Pfam" id="PF08029">
    <property type="entry name" value="HisG_C"/>
    <property type="match status" value="1"/>
</dbReference>
<evidence type="ECO:0000256" key="13">
    <source>
        <dbReference type="ARBA" id="ARBA00023102"/>
    </source>
</evidence>
<dbReference type="Gene3D" id="3.40.190.10">
    <property type="entry name" value="Periplasmic binding protein-like II"/>
    <property type="match status" value="2"/>
</dbReference>
<dbReference type="SUPFAM" id="SSF53850">
    <property type="entry name" value="Periplasmic binding protein-like II"/>
    <property type="match status" value="1"/>
</dbReference>
<dbReference type="UniPathway" id="UPA00031">
    <property type="reaction ID" value="UER00006"/>
</dbReference>
<evidence type="ECO:0000256" key="4">
    <source>
        <dbReference type="ARBA" id="ARBA00009372"/>
    </source>
</evidence>
<dbReference type="PANTHER" id="PTHR21403">
    <property type="entry name" value="ATP PHOSPHORIBOSYLTRANSFERASE ATP-PRTASE"/>
    <property type="match status" value="1"/>
</dbReference>
<feature type="domain" description="ATP phosphoribosyltransferase catalytic" evidence="15">
    <location>
        <begin position="88"/>
        <end position="246"/>
    </location>
</feature>
<reference evidence="17" key="1">
    <citation type="submission" date="2021-01" db="EMBL/GenBank/DDBJ databases">
        <authorList>
            <person name="Corre E."/>
            <person name="Pelletier E."/>
            <person name="Niang G."/>
            <person name="Scheremetjew M."/>
            <person name="Finn R."/>
            <person name="Kale V."/>
            <person name="Holt S."/>
            <person name="Cochrane G."/>
            <person name="Meng A."/>
            <person name="Brown T."/>
            <person name="Cohen L."/>
        </authorList>
    </citation>
    <scope>NUCLEOTIDE SEQUENCE</scope>
    <source>
        <strain evidence="17">CCMP 2712</strain>
    </source>
</reference>
<dbReference type="InterPro" id="IPR013115">
    <property type="entry name" value="HisG_C"/>
</dbReference>
<evidence type="ECO:0000313" key="17">
    <source>
        <dbReference type="EMBL" id="CAE2337533.1"/>
    </source>
</evidence>
<dbReference type="GO" id="GO:0005524">
    <property type="term" value="F:ATP binding"/>
    <property type="evidence" value="ECO:0007669"/>
    <property type="project" value="UniProtKB-KW"/>
</dbReference>
<dbReference type="InterPro" id="IPR018198">
    <property type="entry name" value="ATP_PRibTrfase_CS"/>
</dbReference>
<evidence type="ECO:0000256" key="7">
    <source>
        <dbReference type="ARBA" id="ARBA00022490"/>
    </source>
</evidence>
<comment type="catalytic activity">
    <reaction evidence="1">
        <text>1-(5-phospho-beta-D-ribosyl)-ATP + diphosphate = 5-phospho-alpha-D-ribose 1-diphosphate + ATP</text>
        <dbReference type="Rhea" id="RHEA:18473"/>
        <dbReference type="ChEBI" id="CHEBI:30616"/>
        <dbReference type="ChEBI" id="CHEBI:33019"/>
        <dbReference type="ChEBI" id="CHEBI:58017"/>
        <dbReference type="ChEBI" id="CHEBI:73183"/>
        <dbReference type="EC" id="2.4.2.17"/>
    </reaction>
</comment>
<evidence type="ECO:0000256" key="10">
    <source>
        <dbReference type="ARBA" id="ARBA00022679"/>
    </source>
</evidence>
<dbReference type="GO" id="GO:0003879">
    <property type="term" value="F:ATP phosphoribosyltransferase activity"/>
    <property type="evidence" value="ECO:0007669"/>
    <property type="project" value="UniProtKB-EC"/>
</dbReference>
<evidence type="ECO:0000259" key="16">
    <source>
        <dbReference type="Pfam" id="PF08029"/>
    </source>
</evidence>